<name>A0A1F7RZ28_9BACT</name>
<sequence length="402" mass="45672">MEIINKPGNPGISPSGDLFKDIRENKANPRVKLAVAKGLIPLDPKVLGEALLILAKDTAQEVNTAAKKSLTNLPESILYYIAEHQEMDSSLLDTMSQIFSGDPEILQRLALNRATSDLTINFIATLNIERVLDIISVNQARIINFPQILSSLLKNPNLSNSTRIRLQIYKKELIEQGVLEPVGDEVHKAFRSAVKTAERQVYKEKGFEDLDEEEVEEEFEEEETEEAEEEEEEEEYEEELEQEEYEEGLEEVEETKDSHISTAMRISRLTVAEKLVLARHANKEERSILIRDSNKQVSMSVLKSPKITDGEAEMIARMRNVPDEILREIANNRDWVKNYSVIVALINNPKTPVGVSLNFVNRLQNKDLRELSTNRNVSETIRTASKRMLTARQRQSGPGKKH</sequence>
<comment type="caution">
    <text evidence="2">The sequence shown here is derived from an EMBL/GenBank/DDBJ whole genome shotgun (WGS) entry which is preliminary data.</text>
</comment>
<dbReference type="Proteomes" id="UP000179266">
    <property type="component" value="Unassembled WGS sequence"/>
</dbReference>
<evidence type="ECO:0000256" key="1">
    <source>
        <dbReference type="SAM" id="MobiDB-lite"/>
    </source>
</evidence>
<dbReference type="EMBL" id="MGDD01000111">
    <property type="protein sequence ID" value="OGL46825.1"/>
    <property type="molecule type" value="Genomic_DNA"/>
</dbReference>
<accession>A0A1F7RZ28</accession>
<gene>
    <name evidence="2" type="ORF">A2161_10055</name>
</gene>
<organism evidence="2 3">
    <name type="scientific">Candidatus Schekmanbacteria bacterium RBG_13_48_7</name>
    <dbReference type="NCBI Taxonomy" id="1817878"/>
    <lineage>
        <taxon>Bacteria</taxon>
        <taxon>Candidatus Schekmaniibacteriota</taxon>
    </lineage>
</organism>
<protein>
    <submittedName>
        <fullName evidence="2">Uncharacterized protein</fullName>
    </submittedName>
</protein>
<dbReference type="AlphaFoldDB" id="A0A1F7RZ28"/>
<feature type="compositionally biased region" description="Acidic residues" evidence="1">
    <location>
        <begin position="209"/>
        <end position="254"/>
    </location>
</feature>
<reference evidence="2 3" key="1">
    <citation type="journal article" date="2016" name="Nat. Commun.">
        <title>Thousands of microbial genomes shed light on interconnected biogeochemical processes in an aquifer system.</title>
        <authorList>
            <person name="Anantharaman K."/>
            <person name="Brown C.T."/>
            <person name="Hug L.A."/>
            <person name="Sharon I."/>
            <person name="Castelle C.J."/>
            <person name="Probst A.J."/>
            <person name="Thomas B.C."/>
            <person name="Singh A."/>
            <person name="Wilkins M.J."/>
            <person name="Karaoz U."/>
            <person name="Brodie E.L."/>
            <person name="Williams K.H."/>
            <person name="Hubbard S.S."/>
            <person name="Banfield J.F."/>
        </authorList>
    </citation>
    <scope>NUCLEOTIDE SEQUENCE [LARGE SCALE GENOMIC DNA]</scope>
</reference>
<evidence type="ECO:0000313" key="2">
    <source>
        <dbReference type="EMBL" id="OGL46825.1"/>
    </source>
</evidence>
<proteinExistence type="predicted"/>
<evidence type="ECO:0000313" key="3">
    <source>
        <dbReference type="Proteomes" id="UP000179266"/>
    </source>
</evidence>
<feature type="region of interest" description="Disordered" evidence="1">
    <location>
        <begin position="205"/>
        <end position="259"/>
    </location>
</feature>